<evidence type="ECO:0000256" key="2">
    <source>
        <dbReference type="ARBA" id="ARBA00006012"/>
    </source>
</evidence>
<keyword evidence="5" id="KW-0677">Repeat</keyword>
<evidence type="ECO:0000259" key="11">
    <source>
        <dbReference type="PROSITE" id="PS50893"/>
    </source>
</evidence>
<evidence type="ECO:0000256" key="1">
    <source>
        <dbReference type="ARBA" id="ARBA00004141"/>
    </source>
</evidence>
<organism evidence="12 13">
    <name type="scientific">Trema orientale</name>
    <name type="common">Charcoal tree</name>
    <name type="synonym">Celtis orientalis</name>
    <dbReference type="NCBI Taxonomy" id="63057"/>
    <lineage>
        <taxon>Eukaryota</taxon>
        <taxon>Viridiplantae</taxon>
        <taxon>Streptophyta</taxon>
        <taxon>Embryophyta</taxon>
        <taxon>Tracheophyta</taxon>
        <taxon>Spermatophyta</taxon>
        <taxon>Magnoliopsida</taxon>
        <taxon>eudicotyledons</taxon>
        <taxon>Gunneridae</taxon>
        <taxon>Pentapetalae</taxon>
        <taxon>rosids</taxon>
        <taxon>fabids</taxon>
        <taxon>Rosales</taxon>
        <taxon>Cannabaceae</taxon>
        <taxon>Trema</taxon>
    </lineage>
</organism>
<sequence>MAQMIGAEDIESLRIELAEIGRSLRSSFHRRNESSFRSILSANDRDHGYDYDFDDVLGDHDIAAQAERIALEWNAIEKLPTFERLRSSLFADDIYGGPNDNNKVKRVVDVTKLGAQERRRFIAKLIKHIESDNLEVLRKIRTRIDKVGVKLPTVEVRYKDLRVEAVCEVVHGKPLPTLWNSFKSMISEFAKMPGLGLGKAKISIFNGVSGVIKPGRLTLLLGPPGCGKTSLLKALSGNLDSSLKLTGEVSYNGYKLEEFVPQKTAAYISQFDQHIPDITVRETLDFSARCQGVGSRAEIMMEVSRREKEAGIVPDPDIDTYMKAIAIKGLKRTLQTDYILKILGLDICADNRVGDAMRRGISGGEKKRLTTAEMIVGPTKALFMDEITNGLDSSTAFQIVACLQHLVHITDCTVLVSLLQPAPETFELFDDLILMSEGKIVYHGPRDHVLEFFEDCGFKCPERKGVADFIQEASIIMLMVISKKDQAQYWYPTEQAFRYVSVDEFSMKFKASRFGKKLDEELSQPYNKSQSHENALSFSVYSLSKLELLKACTSRELLLMKRNSFVYIFKTTQLIIIAFITMTVFVRTRMEVDILHANYYMGALFYALTILLLNGIPEMSMTILRLEIFYKQKELRFYPAWAYAIPASLSKIPLSLLESFVWTCLTYYVIGYSPEVERIHCVFDLASYFAPTVFYASELVLSTVLSAFFGSHVITVHVPIHGIILSDYGCYNDSWKFYNIVSVTLCRIPYRTM</sequence>
<dbReference type="InterPro" id="IPR027417">
    <property type="entry name" value="P-loop_NTPase"/>
</dbReference>
<comment type="caution">
    <text evidence="12">The sequence shown here is derived from an EMBL/GenBank/DDBJ whole genome shotgun (WGS) entry which is preliminary data.</text>
</comment>
<dbReference type="Pfam" id="PF01061">
    <property type="entry name" value="ABC2_membrane"/>
    <property type="match status" value="1"/>
</dbReference>
<dbReference type="GO" id="GO:0005524">
    <property type="term" value="F:ATP binding"/>
    <property type="evidence" value="ECO:0007669"/>
    <property type="project" value="UniProtKB-KW"/>
</dbReference>
<evidence type="ECO:0000313" key="12">
    <source>
        <dbReference type="EMBL" id="PON98259.1"/>
    </source>
</evidence>
<evidence type="ECO:0000256" key="6">
    <source>
        <dbReference type="ARBA" id="ARBA00022741"/>
    </source>
</evidence>
<dbReference type="Proteomes" id="UP000237000">
    <property type="component" value="Unassembled WGS sequence"/>
</dbReference>
<dbReference type="InParanoid" id="A0A2P5FKE7"/>
<dbReference type="InterPro" id="IPR003593">
    <property type="entry name" value="AAA+_ATPase"/>
</dbReference>
<name>A0A2P5FKE7_TREOI</name>
<keyword evidence="8 10" id="KW-1133">Transmembrane helix</keyword>
<dbReference type="Gene3D" id="3.40.50.300">
    <property type="entry name" value="P-loop containing nucleotide triphosphate hydrolases"/>
    <property type="match status" value="1"/>
</dbReference>
<dbReference type="PROSITE" id="PS50893">
    <property type="entry name" value="ABC_TRANSPORTER_2"/>
    <property type="match status" value="1"/>
</dbReference>
<dbReference type="OrthoDB" id="66620at2759"/>
<evidence type="ECO:0000313" key="13">
    <source>
        <dbReference type="Proteomes" id="UP000237000"/>
    </source>
</evidence>
<dbReference type="Pfam" id="PF19055">
    <property type="entry name" value="ABC2_membrane_7"/>
    <property type="match status" value="1"/>
</dbReference>
<comment type="similarity">
    <text evidence="2">Belongs to the ABC transporter superfamily. ABCG family. PDR (TC 3.A.1.205) subfamily.</text>
</comment>
<keyword evidence="4 10" id="KW-0812">Transmembrane</keyword>
<evidence type="ECO:0000256" key="8">
    <source>
        <dbReference type="ARBA" id="ARBA00022989"/>
    </source>
</evidence>
<accession>A0A2P5FKE7</accession>
<keyword evidence="9 10" id="KW-0472">Membrane</keyword>
<dbReference type="Pfam" id="PF00005">
    <property type="entry name" value="ABC_tran"/>
    <property type="match status" value="1"/>
</dbReference>
<evidence type="ECO:0000256" key="5">
    <source>
        <dbReference type="ARBA" id="ARBA00022737"/>
    </source>
</evidence>
<dbReference type="EMBL" id="JXTC01000025">
    <property type="protein sequence ID" value="PON98259.1"/>
    <property type="molecule type" value="Genomic_DNA"/>
</dbReference>
<keyword evidence="3" id="KW-0813">Transport</keyword>
<dbReference type="FunFam" id="3.40.50.300:FF:000179">
    <property type="entry name" value="ABC transporter G family member 34"/>
    <property type="match status" value="1"/>
</dbReference>
<comment type="subcellular location">
    <subcellularLocation>
        <location evidence="1">Membrane</location>
        <topology evidence="1">Multi-pass membrane protein</topology>
    </subcellularLocation>
</comment>
<dbReference type="STRING" id="63057.A0A2P5FKE7"/>
<gene>
    <name evidence="12" type="ORF">TorRG33x02_058340</name>
</gene>
<proteinExistence type="inferred from homology"/>
<keyword evidence="6" id="KW-0547">Nucleotide-binding</keyword>
<feature type="transmembrane region" description="Helical" evidence="10">
    <location>
        <begin position="597"/>
        <end position="616"/>
    </location>
</feature>
<dbReference type="GO" id="GO:0140359">
    <property type="term" value="F:ABC-type transporter activity"/>
    <property type="evidence" value="ECO:0007669"/>
    <property type="project" value="InterPro"/>
</dbReference>
<dbReference type="InterPro" id="IPR013525">
    <property type="entry name" value="ABC2_TM"/>
</dbReference>
<evidence type="ECO:0000256" key="4">
    <source>
        <dbReference type="ARBA" id="ARBA00022692"/>
    </source>
</evidence>
<feature type="domain" description="ABC transporter" evidence="11">
    <location>
        <begin position="190"/>
        <end position="462"/>
    </location>
</feature>
<dbReference type="InterPro" id="IPR003439">
    <property type="entry name" value="ABC_transporter-like_ATP-bd"/>
</dbReference>
<dbReference type="GO" id="GO:0005886">
    <property type="term" value="C:plasma membrane"/>
    <property type="evidence" value="ECO:0007669"/>
    <property type="project" value="UniProtKB-ARBA"/>
</dbReference>
<dbReference type="SUPFAM" id="SSF52540">
    <property type="entry name" value="P-loop containing nucleoside triphosphate hydrolases"/>
    <property type="match status" value="1"/>
</dbReference>
<dbReference type="GO" id="GO:0016887">
    <property type="term" value="F:ATP hydrolysis activity"/>
    <property type="evidence" value="ECO:0007669"/>
    <property type="project" value="InterPro"/>
</dbReference>
<dbReference type="PANTHER" id="PTHR19241">
    <property type="entry name" value="ATP-BINDING CASSETTE TRANSPORTER"/>
    <property type="match status" value="1"/>
</dbReference>
<keyword evidence="13" id="KW-1185">Reference proteome</keyword>
<evidence type="ECO:0000256" key="7">
    <source>
        <dbReference type="ARBA" id="ARBA00022840"/>
    </source>
</evidence>
<feature type="transmembrane region" description="Helical" evidence="10">
    <location>
        <begin position="565"/>
        <end position="585"/>
    </location>
</feature>
<evidence type="ECO:0000256" key="10">
    <source>
        <dbReference type="SAM" id="Phobius"/>
    </source>
</evidence>
<dbReference type="InterPro" id="IPR043926">
    <property type="entry name" value="ABCG_dom"/>
</dbReference>
<keyword evidence="7" id="KW-0067">ATP-binding</keyword>
<dbReference type="SMART" id="SM00382">
    <property type="entry name" value="AAA"/>
    <property type="match status" value="1"/>
</dbReference>
<reference evidence="13" key="1">
    <citation type="submission" date="2016-06" db="EMBL/GenBank/DDBJ databases">
        <title>Parallel loss of symbiosis genes in relatives of nitrogen-fixing non-legume Parasponia.</title>
        <authorList>
            <person name="Van Velzen R."/>
            <person name="Holmer R."/>
            <person name="Bu F."/>
            <person name="Rutten L."/>
            <person name="Van Zeijl A."/>
            <person name="Liu W."/>
            <person name="Santuari L."/>
            <person name="Cao Q."/>
            <person name="Sharma T."/>
            <person name="Shen D."/>
            <person name="Roswanjaya Y."/>
            <person name="Wardhani T."/>
            <person name="Kalhor M.S."/>
            <person name="Jansen J."/>
            <person name="Van den Hoogen J."/>
            <person name="Gungor B."/>
            <person name="Hartog M."/>
            <person name="Hontelez J."/>
            <person name="Verver J."/>
            <person name="Yang W.-C."/>
            <person name="Schijlen E."/>
            <person name="Repin R."/>
            <person name="Schilthuizen M."/>
            <person name="Schranz E."/>
            <person name="Heidstra R."/>
            <person name="Miyata K."/>
            <person name="Fedorova E."/>
            <person name="Kohlen W."/>
            <person name="Bisseling T."/>
            <person name="Smit S."/>
            <person name="Geurts R."/>
        </authorList>
    </citation>
    <scope>NUCLEOTIDE SEQUENCE [LARGE SCALE GENOMIC DNA]</scope>
    <source>
        <strain evidence="13">cv. RG33-2</strain>
    </source>
</reference>
<protein>
    <submittedName>
        <fullName evidence="12">ABC transporter-like</fullName>
    </submittedName>
</protein>
<evidence type="ECO:0000256" key="3">
    <source>
        <dbReference type="ARBA" id="ARBA00022448"/>
    </source>
</evidence>
<dbReference type="AlphaFoldDB" id="A0A2P5FKE7"/>
<evidence type="ECO:0000256" key="9">
    <source>
        <dbReference type="ARBA" id="ARBA00023136"/>
    </source>
</evidence>